<dbReference type="AlphaFoldDB" id="A0A368ULN1"/>
<accession>A0A368ULN1</accession>
<keyword evidence="1" id="KW-0175">Coiled coil</keyword>
<evidence type="ECO:0000313" key="2">
    <source>
        <dbReference type="EMBL" id="RCW29687.1"/>
    </source>
</evidence>
<protein>
    <recommendedName>
        <fullName evidence="4">Bacteriophage CI repressor-like protein</fullName>
    </recommendedName>
</protein>
<dbReference type="RefSeq" id="WP_114437841.1">
    <property type="nucleotide sequence ID" value="NZ_QPIZ01000026.1"/>
</dbReference>
<feature type="coiled-coil region" evidence="1">
    <location>
        <begin position="81"/>
        <end position="115"/>
    </location>
</feature>
<name>A0A368ULN1_9BACT</name>
<dbReference type="EMBL" id="QPIZ01000026">
    <property type="protein sequence ID" value="RCW29687.1"/>
    <property type="molecule type" value="Genomic_DNA"/>
</dbReference>
<comment type="caution">
    <text evidence="2">The sequence shown here is derived from an EMBL/GenBank/DDBJ whole genome shotgun (WGS) entry which is preliminary data.</text>
</comment>
<dbReference type="Proteomes" id="UP000252733">
    <property type="component" value="Unassembled WGS sequence"/>
</dbReference>
<evidence type="ECO:0008006" key="4">
    <source>
        <dbReference type="Google" id="ProtNLM"/>
    </source>
</evidence>
<sequence length="118" mass="13724">MSVKERLKTFIRYRGVGERQFCRTIGVSESFVSAMRISLQPDKIASIIHQYPELNINWLLTGEGSMIQKSHARLKEAKTTIHVLNDLIDSREERIHILEEENTALKREIDSLHKKTHL</sequence>
<dbReference type="GO" id="GO:0003677">
    <property type="term" value="F:DNA binding"/>
    <property type="evidence" value="ECO:0007669"/>
    <property type="project" value="InterPro"/>
</dbReference>
<gene>
    <name evidence="2" type="ORF">DFO77_12644</name>
</gene>
<reference evidence="2 3" key="1">
    <citation type="submission" date="2018-07" db="EMBL/GenBank/DDBJ databases">
        <title>Freshwater and sediment microbial communities from various areas in North America, analyzing microbe dynamics in response to fracking.</title>
        <authorList>
            <person name="Lamendella R."/>
        </authorList>
    </citation>
    <scope>NUCLEOTIDE SEQUENCE [LARGE SCALE GENOMIC DNA]</scope>
    <source>
        <strain evidence="2 3">160A</strain>
    </source>
</reference>
<evidence type="ECO:0000256" key="1">
    <source>
        <dbReference type="SAM" id="Coils"/>
    </source>
</evidence>
<organism evidence="2 3">
    <name type="scientific">Marinilabilia salmonicolor</name>
    <dbReference type="NCBI Taxonomy" id="989"/>
    <lineage>
        <taxon>Bacteria</taxon>
        <taxon>Pseudomonadati</taxon>
        <taxon>Bacteroidota</taxon>
        <taxon>Bacteroidia</taxon>
        <taxon>Marinilabiliales</taxon>
        <taxon>Marinilabiliaceae</taxon>
        <taxon>Marinilabilia</taxon>
    </lineage>
</organism>
<keyword evidence="3" id="KW-1185">Reference proteome</keyword>
<evidence type="ECO:0000313" key="3">
    <source>
        <dbReference type="Proteomes" id="UP000252733"/>
    </source>
</evidence>
<proteinExistence type="predicted"/>
<dbReference type="InterPro" id="IPR010982">
    <property type="entry name" value="Lambda_DNA-bd_dom_sf"/>
</dbReference>
<dbReference type="Gene3D" id="1.10.260.40">
    <property type="entry name" value="lambda repressor-like DNA-binding domains"/>
    <property type="match status" value="1"/>
</dbReference>